<protein>
    <submittedName>
        <fullName evidence="1">Uncharacterized protein</fullName>
    </submittedName>
</protein>
<name>A0A1Y2II27_TRAC3</name>
<keyword evidence="2" id="KW-1185">Reference proteome</keyword>
<evidence type="ECO:0000313" key="2">
    <source>
        <dbReference type="Proteomes" id="UP000193067"/>
    </source>
</evidence>
<proteinExistence type="predicted"/>
<organism evidence="1 2">
    <name type="scientific">Trametes coccinea (strain BRFM310)</name>
    <name type="common">Pycnoporus coccineus</name>
    <dbReference type="NCBI Taxonomy" id="1353009"/>
    <lineage>
        <taxon>Eukaryota</taxon>
        <taxon>Fungi</taxon>
        <taxon>Dikarya</taxon>
        <taxon>Basidiomycota</taxon>
        <taxon>Agaricomycotina</taxon>
        <taxon>Agaricomycetes</taxon>
        <taxon>Polyporales</taxon>
        <taxon>Polyporaceae</taxon>
        <taxon>Trametes</taxon>
    </lineage>
</organism>
<dbReference type="Proteomes" id="UP000193067">
    <property type="component" value="Unassembled WGS sequence"/>
</dbReference>
<gene>
    <name evidence="1" type="ORF">PYCCODRAFT_666019</name>
</gene>
<accession>A0A1Y2II27</accession>
<dbReference type="EMBL" id="KZ084116">
    <property type="protein sequence ID" value="OSD00795.1"/>
    <property type="molecule type" value="Genomic_DNA"/>
</dbReference>
<dbReference type="AlphaFoldDB" id="A0A1Y2II27"/>
<evidence type="ECO:0000313" key="1">
    <source>
        <dbReference type="EMBL" id="OSD00795.1"/>
    </source>
</evidence>
<sequence length="182" mass="20450">MRTSTAWPTTTPAPDPDNDMLPSVIAHIRQDVELLLCRLPQILPRPVTSASEPYPPSPRAHFVVYASNLRSVLTIHLNDHSRAQKPQLHYRADRQMRTRRSRARVVLSLAMRAYWGGVWPNRLPLASATAQITHPSRMPPSALRLFLSGGLSHALTIQIRYPIHALRQPNQLHGCVNDATNV</sequence>
<reference evidence="1 2" key="1">
    <citation type="journal article" date="2015" name="Biotechnol. Biofuels">
        <title>Enhanced degradation of softwood versus hardwood by the white-rot fungus Pycnoporus coccineus.</title>
        <authorList>
            <person name="Couturier M."/>
            <person name="Navarro D."/>
            <person name="Chevret D."/>
            <person name="Henrissat B."/>
            <person name="Piumi F."/>
            <person name="Ruiz-Duenas F.J."/>
            <person name="Martinez A.T."/>
            <person name="Grigoriev I.V."/>
            <person name="Riley R."/>
            <person name="Lipzen A."/>
            <person name="Berrin J.G."/>
            <person name="Master E.R."/>
            <person name="Rosso M.N."/>
        </authorList>
    </citation>
    <scope>NUCLEOTIDE SEQUENCE [LARGE SCALE GENOMIC DNA]</scope>
    <source>
        <strain evidence="1 2">BRFM310</strain>
    </source>
</reference>